<keyword evidence="4 7" id="KW-0472">Membrane</keyword>
<name>A0AA39XQT8_9PEZI</name>
<feature type="transmembrane region" description="Helical" evidence="7">
    <location>
        <begin position="12"/>
        <end position="35"/>
    </location>
</feature>
<proteinExistence type="inferred from homology"/>
<feature type="transmembrane region" description="Helical" evidence="7">
    <location>
        <begin position="173"/>
        <end position="192"/>
    </location>
</feature>
<feature type="compositionally biased region" description="Polar residues" evidence="6">
    <location>
        <begin position="294"/>
        <end position="309"/>
    </location>
</feature>
<evidence type="ECO:0000256" key="1">
    <source>
        <dbReference type="ARBA" id="ARBA00004141"/>
    </source>
</evidence>
<feature type="transmembrane region" description="Helical" evidence="7">
    <location>
        <begin position="123"/>
        <end position="143"/>
    </location>
</feature>
<feature type="domain" description="Rhodopsin" evidence="8">
    <location>
        <begin position="31"/>
        <end position="268"/>
    </location>
</feature>
<keyword evidence="2 7" id="KW-0812">Transmembrane</keyword>
<evidence type="ECO:0000256" key="6">
    <source>
        <dbReference type="SAM" id="MobiDB-lite"/>
    </source>
</evidence>
<evidence type="ECO:0000256" key="4">
    <source>
        <dbReference type="ARBA" id="ARBA00023136"/>
    </source>
</evidence>
<evidence type="ECO:0000256" key="5">
    <source>
        <dbReference type="ARBA" id="ARBA00038359"/>
    </source>
</evidence>
<dbReference type="PANTHER" id="PTHR33048:SF123">
    <property type="entry name" value="INTEGRAL MEMBRANE PROTEIN"/>
    <property type="match status" value="1"/>
</dbReference>
<protein>
    <recommendedName>
        <fullName evidence="8">Rhodopsin domain-containing protein</fullName>
    </recommendedName>
</protein>
<feature type="compositionally biased region" description="Polar residues" evidence="6">
    <location>
        <begin position="384"/>
        <end position="404"/>
    </location>
</feature>
<dbReference type="Proteomes" id="UP001174936">
    <property type="component" value="Unassembled WGS sequence"/>
</dbReference>
<sequence length="421" mass="46306">MSFPFPIAPAAMPAVIANFVFTCLAFFVVLLRLGTRMFLLKNLGADDALIVLSMLASIAFLVVVMLQIKAGLGRTISFPELPGFLHALWATIPIYNLSLILCKLSITVQCYRVLRTPKMRNFFRVYFVILVIYGLWTVLGTVFTCWPIETYWLFVTGFQGKCMSKGGVTYSNAALNITTDLILIVVPAPLLWGLQIPKRQRIILMCLFGVGTFATVVSIVRLHALYVIDNSPPPQQSVQGVAIAIWSGIEINTGIICASIPALRALVVKIAPRLLLSSLYARATGQGKSKLYYNDTTSGTGNNSQLQSRSNRKGGPSVSVSVTASANRTDSERGGGKPKPGHRQGKTSEGGIQVQQSFELRSVPVRMAGRREIPDEEKSRDGSESNLVISSWQDESQFTFFNDGSENERKKGRTRHPHEMV</sequence>
<dbReference type="InterPro" id="IPR052337">
    <property type="entry name" value="SAT4-like"/>
</dbReference>
<keyword evidence="10" id="KW-1185">Reference proteome</keyword>
<evidence type="ECO:0000256" key="7">
    <source>
        <dbReference type="SAM" id="Phobius"/>
    </source>
</evidence>
<organism evidence="9 10">
    <name type="scientific">Cercophora newfieldiana</name>
    <dbReference type="NCBI Taxonomy" id="92897"/>
    <lineage>
        <taxon>Eukaryota</taxon>
        <taxon>Fungi</taxon>
        <taxon>Dikarya</taxon>
        <taxon>Ascomycota</taxon>
        <taxon>Pezizomycotina</taxon>
        <taxon>Sordariomycetes</taxon>
        <taxon>Sordariomycetidae</taxon>
        <taxon>Sordariales</taxon>
        <taxon>Lasiosphaeriaceae</taxon>
        <taxon>Cercophora</taxon>
    </lineage>
</organism>
<dbReference type="Pfam" id="PF20684">
    <property type="entry name" value="Fung_rhodopsin"/>
    <property type="match status" value="1"/>
</dbReference>
<evidence type="ECO:0000259" key="8">
    <source>
        <dbReference type="Pfam" id="PF20684"/>
    </source>
</evidence>
<comment type="caution">
    <text evidence="9">The sequence shown here is derived from an EMBL/GenBank/DDBJ whole genome shotgun (WGS) entry which is preliminary data.</text>
</comment>
<evidence type="ECO:0000256" key="3">
    <source>
        <dbReference type="ARBA" id="ARBA00022989"/>
    </source>
</evidence>
<comment type="subcellular location">
    <subcellularLocation>
        <location evidence="1">Membrane</location>
        <topology evidence="1">Multi-pass membrane protein</topology>
    </subcellularLocation>
</comment>
<reference evidence="9" key="1">
    <citation type="submission" date="2023-06" db="EMBL/GenBank/DDBJ databases">
        <title>Genome-scale phylogeny and comparative genomics of the fungal order Sordariales.</title>
        <authorList>
            <consortium name="Lawrence Berkeley National Laboratory"/>
            <person name="Hensen N."/>
            <person name="Bonometti L."/>
            <person name="Westerberg I."/>
            <person name="Brannstrom I.O."/>
            <person name="Guillou S."/>
            <person name="Cros-Aarteil S."/>
            <person name="Calhoun S."/>
            <person name="Haridas S."/>
            <person name="Kuo A."/>
            <person name="Mondo S."/>
            <person name="Pangilinan J."/>
            <person name="Riley R."/>
            <person name="Labutti K."/>
            <person name="Andreopoulos B."/>
            <person name="Lipzen A."/>
            <person name="Chen C."/>
            <person name="Yanf M."/>
            <person name="Daum C."/>
            <person name="Ng V."/>
            <person name="Clum A."/>
            <person name="Steindorff A."/>
            <person name="Ohm R."/>
            <person name="Martin F."/>
            <person name="Silar P."/>
            <person name="Natvig D."/>
            <person name="Lalanne C."/>
            <person name="Gautier V."/>
            <person name="Ament-Velasquez S.L."/>
            <person name="Kruys A."/>
            <person name="Hutchinson M.I."/>
            <person name="Powell A.J."/>
            <person name="Barry K."/>
            <person name="Miller A.N."/>
            <person name="Grigoriev I.V."/>
            <person name="Debuchy R."/>
            <person name="Gladieux P."/>
            <person name="Thoren M.H."/>
            <person name="Johannesson H."/>
        </authorList>
    </citation>
    <scope>NUCLEOTIDE SEQUENCE</scope>
    <source>
        <strain evidence="9">SMH2532-1</strain>
    </source>
</reference>
<evidence type="ECO:0000313" key="9">
    <source>
        <dbReference type="EMBL" id="KAK0638523.1"/>
    </source>
</evidence>
<dbReference type="PANTHER" id="PTHR33048">
    <property type="entry name" value="PTH11-LIKE INTEGRAL MEMBRANE PROTEIN (AFU_ORTHOLOGUE AFUA_5G11245)"/>
    <property type="match status" value="1"/>
</dbReference>
<comment type="similarity">
    <text evidence="5">Belongs to the SAT4 family.</text>
</comment>
<feature type="compositionally biased region" description="Basic residues" evidence="6">
    <location>
        <begin position="410"/>
        <end position="421"/>
    </location>
</feature>
<feature type="region of interest" description="Disordered" evidence="6">
    <location>
        <begin position="293"/>
        <end position="421"/>
    </location>
</feature>
<feature type="compositionally biased region" description="Polar residues" evidence="6">
    <location>
        <begin position="318"/>
        <end position="328"/>
    </location>
</feature>
<feature type="transmembrane region" description="Helical" evidence="7">
    <location>
        <begin position="240"/>
        <end position="263"/>
    </location>
</feature>
<evidence type="ECO:0000256" key="2">
    <source>
        <dbReference type="ARBA" id="ARBA00022692"/>
    </source>
</evidence>
<dbReference type="InterPro" id="IPR049326">
    <property type="entry name" value="Rhodopsin_dom_fungi"/>
</dbReference>
<gene>
    <name evidence="9" type="ORF">B0T16DRAFT_421309</name>
</gene>
<accession>A0AA39XQT8</accession>
<evidence type="ECO:0000313" key="10">
    <source>
        <dbReference type="Proteomes" id="UP001174936"/>
    </source>
</evidence>
<dbReference type="AlphaFoldDB" id="A0AA39XQT8"/>
<feature type="transmembrane region" description="Helical" evidence="7">
    <location>
        <begin position="88"/>
        <end position="111"/>
    </location>
</feature>
<feature type="transmembrane region" description="Helical" evidence="7">
    <location>
        <begin position="47"/>
        <end position="68"/>
    </location>
</feature>
<feature type="compositionally biased region" description="Basic and acidic residues" evidence="6">
    <location>
        <begin position="369"/>
        <end position="383"/>
    </location>
</feature>
<dbReference type="GO" id="GO:0016020">
    <property type="term" value="C:membrane"/>
    <property type="evidence" value="ECO:0007669"/>
    <property type="project" value="UniProtKB-SubCell"/>
</dbReference>
<dbReference type="EMBL" id="JAULSV010000007">
    <property type="protein sequence ID" value="KAK0638523.1"/>
    <property type="molecule type" value="Genomic_DNA"/>
</dbReference>
<keyword evidence="3 7" id="KW-1133">Transmembrane helix</keyword>
<feature type="transmembrane region" description="Helical" evidence="7">
    <location>
        <begin position="204"/>
        <end position="228"/>
    </location>
</feature>